<keyword evidence="2" id="KW-0472">Membrane</keyword>
<dbReference type="PANTHER" id="PTHR30203">
    <property type="entry name" value="OUTER MEMBRANE CATION EFFLUX PROTEIN"/>
    <property type="match status" value="1"/>
</dbReference>
<gene>
    <name evidence="3" type="ORF">ACFQ1T_01690</name>
</gene>
<reference evidence="4" key="1">
    <citation type="journal article" date="2019" name="Int. J. Syst. Evol. Microbiol.">
        <title>The Global Catalogue of Microorganisms (GCM) 10K type strain sequencing project: providing services to taxonomists for standard genome sequencing and annotation.</title>
        <authorList>
            <consortium name="The Broad Institute Genomics Platform"/>
            <consortium name="The Broad Institute Genome Sequencing Center for Infectious Disease"/>
            <person name="Wu L."/>
            <person name="Ma J."/>
        </authorList>
    </citation>
    <scope>NUCLEOTIDE SEQUENCE [LARGE SCALE GENOMIC DNA]</scope>
    <source>
        <strain evidence="4">CCUG 59685</strain>
    </source>
</reference>
<dbReference type="Gene3D" id="2.20.200.10">
    <property type="entry name" value="Outer membrane efflux proteins (OEP)"/>
    <property type="match status" value="1"/>
</dbReference>
<evidence type="ECO:0000256" key="1">
    <source>
        <dbReference type="ARBA" id="ARBA00007613"/>
    </source>
</evidence>
<keyword evidence="2" id="KW-0449">Lipoprotein</keyword>
<dbReference type="InterPro" id="IPR003423">
    <property type="entry name" value="OMP_efflux"/>
</dbReference>
<comment type="subcellular location">
    <subcellularLocation>
        <location evidence="2">Cell membrane</location>
        <topology evidence="2">Lipid-anchor</topology>
    </subcellularLocation>
</comment>
<evidence type="ECO:0000313" key="4">
    <source>
        <dbReference type="Proteomes" id="UP001597106"/>
    </source>
</evidence>
<dbReference type="InterPro" id="IPR010131">
    <property type="entry name" value="MdtP/NodT-like"/>
</dbReference>
<comment type="caution">
    <text evidence="3">The sequence shown here is derived from an EMBL/GenBank/DDBJ whole genome shotgun (WGS) entry which is preliminary data.</text>
</comment>
<protein>
    <submittedName>
        <fullName evidence="3">Efflux transporter outer membrane subunit</fullName>
    </submittedName>
</protein>
<keyword evidence="2" id="KW-1134">Transmembrane beta strand</keyword>
<dbReference type="SUPFAM" id="SSF56954">
    <property type="entry name" value="Outer membrane efflux proteins (OEP)"/>
    <property type="match status" value="1"/>
</dbReference>
<dbReference type="Proteomes" id="UP001597106">
    <property type="component" value="Unassembled WGS sequence"/>
</dbReference>
<evidence type="ECO:0000313" key="3">
    <source>
        <dbReference type="EMBL" id="MFD0928482.1"/>
    </source>
</evidence>
<sequence>MNKSRYPIVIASLLLAGCINMQPNYERPAAPIPAQWQPSAGQAKLTGDTLSAELGWEQFFTDNELKKLIRQSLENNRDLRVASLNIEKARAQYQIQRAALFPKVNGTVSGTNQRMMLNLPTGPMTFNSHQYSANLGFSSYEMDFFGRISSLRDQAVYQYLSTEEAKRSAQISLVSEVANAYLTLAADSESLALARETLRTQQATFDLSKRQLALGSINELTLRQVETSVETARVNVAKYMTQVDQDRNALALLVGEPPNINLEQVNNLQAVSQTASLPDGLPSTVLQNRPDVLEAERTLQANNANIGAARAAFFPTISLTASAGLASPELGSLFSGNNHVWSFAPQIVLPIFNGGLNKANLKVAEVSREISVAQYEKAIQTAFKEVSDALALRATLEEQLSAQTAQVNATQRSFVLSRARFEKGLDSYLTVLDAQRSYYAAQQTLISVRLSEVSNQVTLYKVLGGGAF</sequence>
<organism evidence="3 4">
    <name type="scientific">Methylophilus glucosoxydans</name>
    <dbReference type="NCBI Taxonomy" id="752553"/>
    <lineage>
        <taxon>Bacteria</taxon>
        <taxon>Pseudomonadati</taxon>
        <taxon>Pseudomonadota</taxon>
        <taxon>Betaproteobacteria</taxon>
        <taxon>Nitrosomonadales</taxon>
        <taxon>Methylophilaceae</taxon>
        <taxon>Methylophilus</taxon>
    </lineage>
</organism>
<evidence type="ECO:0000256" key="2">
    <source>
        <dbReference type="RuleBase" id="RU362097"/>
    </source>
</evidence>
<dbReference type="PANTHER" id="PTHR30203:SF32">
    <property type="entry name" value="CATION EFFLUX SYSTEM PROTEIN CUSC"/>
    <property type="match status" value="1"/>
</dbReference>
<dbReference type="NCBIfam" id="TIGR01845">
    <property type="entry name" value="outer_NodT"/>
    <property type="match status" value="1"/>
</dbReference>
<keyword evidence="4" id="KW-1185">Reference proteome</keyword>
<keyword evidence="2" id="KW-0812">Transmembrane</keyword>
<dbReference type="Pfam" id="PF02321">
    <property type="entry name" value="OEP"/>
    <property type="match status" value="2"/>
</dbReference>
<dbReference type="EMBL" id="JBHTJW010000001">
    <property type="protein sequence ID" value="MFD0928482.1"/>
    <property type="molecule type" value="Genomic_DNA"/>
</dbReference>
<comment type="similarity">
    <text evidence="1 2">Belongs to the outer membrane factor (OMF) (TC 1.B.17) family.</text>
</comment>
<dbReference type="RefSeq" id="WP_379073512.1">
    <property type="nucleotide sequence ID" value="NZ_JBHTJW010000001.1"/>
</dbReference>
<accession>A0ABW3GIM5</accession>
<keyword evidence="2" id="KW-0564">Palmitate</keyword>
<dbReference type="Gene3D" id="1.20.1600.10">
    <property type="entry name" value="Outer membrane efflux proteins (OEP)"/>
    <property type="match status" value="1"/>
</dbReference>
<dbReference type="PROSITE" id="PS51257">
    <property type="entry name" value="PROKAR_LIPOPROTEIN"/>
    <property type="match status" value="1"/>
</dbReference>
<proteinExistence type="inferred from homology"/>
<name>A0ABW3GIM5_9PROT</name>